<comment type="caution">
    <text evidence="1">The sequence shown here is derived from an EMBL/GenBank/DDBJ whole genome shotgun (WGS) entry which is preliminary data.</text>
</comment>
<organism evidence="1 2">
    <name type="scientific">Methanococcoides seepicolus</name>
    <dbReference type="NCBI Taxonomy" id="2828780"/>
    <lineage>
        <taxon>Archaea</taxon>
        <taxon>Methanobacteriati</taxon>
        <taxon>Methanobacteriota</taxon>
        <taxon>Stenosarchaea group</taxon>
        <taxon>Methanomicrobia</taxon>
        <taxon>Methanosarcinales</taxon>
        <taxon>Methanosarcinaceae</taxon>
        <taxon>Methanococcoides</taxon>
    </lineage>
</organism>
<reference evidence="1" key="1">
    <citation type="journal article" date="2021" name="mSystems">
        <title>Bacteria and Archaea Synergistically Convert Glycine Betaine to Biogenic Methane in the Formosa Cold Seep of the South China Sea.</title>
        <authorList>
            <person name="Li L."/>
            <person name="Zhang W."/>
            <person name="Zhang S."/>
            <person name="Song L."/>
            <person name="Sun Q."/>
            <person name="Zhang H."/>
            <person name="Xiang H."/>
            <person name="Dong X."/>
        </authorList>
    </citation>
    <scope>NUCLEOTIDE SEQUENCE</scope>
    <source>
        <strain evidence="1">LLY</strain>
    </source>
</reference>
<keyword evidence="2" id="KW-1185">Reference proteome</keyword>
<dbReference type="Proteomes" id="UP001056766">
    <property type="component" value="Unassembled WGS sequence"/>
</dbReference>
<protein>
    <submittedName>
        <fullName evidence="1">Uncharacterized protein</fullName>
    </submittedName>
</protein>
<evidence type="ECO:0000313" key="2">
    <source>
        <dbReference type="Proteomes" id="UP001056766"/>
    </source>
</evidence>
<gene>
    <name evidence="1" type="ORF">KDK67_03300</name>
</gene>
<accession>A0A9E4ZFM7</accession>
<sequence>MDKERKGSKKLLADSQKEYLKSYKNVREQAGWKADSQKLGSLRQNNKTIRDKMITALEDLTLYAQCMPEDQLKKVFTRDSLTPFLTALTDPEYTIPEKEKDNKIKNQRVFEICYLMEEIGIQNGYVQLSDDVQKMFMDASSYKHAVTPVRSIGLWECGRVNK</sequence>
<dbReference type="AlphaFoldDB" id="A0A9E4ZFM7"/>
<evidence type="ECO:0000313" key="1">
    <source>
        <dbReference type="EMBL" id="MCM1986044.1"/>
    </source>
</evidence>
<dbReference type="RefSeq" id="WP_250867414.1">
    <property type="nucleotide sequence ID" value="NZ_JAGSOI010000008.1"/>
</dbReference>
<name>A0A9E4ZFM7_9EURY</name>
<proteinExistence type="predicted"/>
<reference evidence="1" key="2">
    <citation type="submission" date="2021-04" db="EMBL/GenBank/DDBJ databases">
        <authorList>
            <person name="Dong X."/>
        </authorList>
    </citation>
    <scope>NUCLEOTIDE SEQUENCE</scope>
    <source>
        <strain evidence="1">LLY</strain>
    </source>
</reference>
<dbReference type="EMBL" id="JAGSOI010000008">
    <property type="protein sequence ID" value="MCM1986044.1"/>
    <property type="molecule type" value="Genomic_DNA"/>
</dbReference>